<proteinExistence type="predicted"/>
<evidence type="ECO:0000313" key="2">
    <source>
        <dbReference type="Proteomes" id="UP000605568"/>
    </source>
</evidence>
<gene>
    <name evidence="1" type="ORF">GCM10017774_77350</name>
</gene>
<reference evidence="2" key="1">
    <citation type="journal article" date="2019" name="Int. J. Syst. Evol. Microbiol.">
        <title>The Global Catalogue of Microorganisms (GCM) 10K type strain sequencing project: providing services to taxonomists for standard genome sequencing and annotation.</title>
        <authorList>
            <consortium name="The Broad Institute Genomics Platform"/>
            <consortium name="The Broad Institute Genome Sequencing Center for Infectious Disease"/>
            <person name="Wu L."/>
            <person name="Ma J."/>
        </authorList>
    </citation>
    <scope>NUCLEOTIDE SEQUENCE [LARGE SCALE GENOMIC DNA]</scope>
    <source>
        <strain evidence="2">CGMCC 4.7367</strain>
    </source>
</reference>
<protein>
    <recommendedName>
        <fullName evidence="3">HNH endonuclease</fullName>
    </recommendedName>
</protein>
<keyword evidence="2" id="KW-1185">Reference proteome</keyword>
<accession>A0ABQ3MTU7</accession>
<organism evidence="1 2">
    <name type="scientific">Lentzea cavernae</name>
    <dbReference type="NCBI Taxonomy" id="2020703"/>
    <lineage>
        <taxon>Bacteria</taxon>
        <taxon>Bacillati</taxon>
        <taxon>Actinomycetota</taxon>
        <taxon>Actinomycetes</taxon>
        <taxon>Pseudonocardiales</taxon>
        <taxon>Pseudonocardiaceae</taxon>
        <taxon>Lentzea</taxon>
    </lineage>
</organism>
<name>A0ABQ3MTU7_9PSEU</name>
<sequence>MLDRVGNSQHRQYNNYGGRGITVCDRWRRFEAFAEDMGATFKPELELDRIDVNGNYRPSNCRWITHAEQQRNKRTNHIVSFAGRTQTVQDWAELLAIKPNTLIYRLRRGWSTERALRTGADSDVWQRLLSVNSAQVQEGTR</sequence>
<dbReference type="RefSeq" id="WP_191304374.1">
    <property type="nucleotide sequence ID" value="NZ_BNAR01000018.1"/>
</dbReference>
<dbReference type="Proteomes" id="UP000605568">
    <property type="component" value="Unassembled WGS sequence"/>
</dbReference>
<dbReference type="EMBL" id="BNAR01000018">
    <property type="protein sequence ID" value="GHH57586.1"/>
    <property type="molecule type" value="Genomic_DNA"/>
</dbReference>
<comment type="caution">
    <text evidence="1">The sequence shown here is derived from an EMBL/GenBank/DDBJ whole genome shotgun (WGS) entry which is preliminary data.</text>
</comment>
<evidence type="ECO:0000313" key="1">
    <source>
        <dbReference type="EMBL" id="GHH57586.1"/>
    </source>
</evidence>
<evidence type="ECO:0008006" key="3">
    <source>
        <dbReference type="Google" id="ProtNLM"/>
    </source>
</evidence>